<gene>
    <name evidence="2" type="ORF">NVS88_20470</name>
</gene>
<name>A0A9X4M6L0_9ACTN</name>
<organism evidence="2 3">
    <name type="scientific">Speluncibacter jeojiensis</name>
    <dbReference type="NCBI Taxonomy" id="2710754"/>
    <lineage>
        <taxon>Bacteria</taxon>
        <taxon>Bacillati</taxon>
        <taxon>Actinomycetota</taxon>
        <taxon>Actinomycetes</taxon>
        <taxon>Mycobacteriales</taxon>
        <taxon>Speluncibacteraceae</taxon>
        <taxon>Speluncibacter</taxon>
    </lineage>
</organism>
<protein>
    <submittedName>
        <fullName evidence="2">Uncharacterized protein</fullName>
    </submittedName>
</protein>
<keyword evidence="1" id="KW-1133">Transmembrane helix</keyword>
<dbReference type="RefSeq" id="WP_332520751.1">
    <property type="nucleotide sequence ID" value="NZ_JANRHA010000020.1"/>
</dbReference>
<keyword evidence="1" id="KW-0812">Transmembrane</keyword>
<keyword evidence="1" id="KW-0472">Membrane</keyword>
<feature type="transmembrane region" description="Helical" evidence="1">
    <location>
        <begin position="12"/>
        <end position="33"/>
    </location>
</feature>
<accession>A0A9X4M6L0</accession>
<sequence>MSSNDSHHHDSVALVGTYFATFILADVTTANSLGLDAARVRTELTHDGSVARILIAKNVVLVAVVGVSTLLLTAVLTVVIQEPGRRPVRRSGGGCSCEVFIAHVS</sequence>
<dbReference type="EMBL" id="JANRHA010000020">
    <property type="protein sequence ID" value="MDG3016932.1"/>
    <property type="molecule type" value="Genomic_DNA"/>
</dbReference>
<dbReference type="Proteomes" id="UP001152755">
    <property type="component" value="Unassembled WGS sequence"/>
</dbReference>
<feature type="transmembrane region" description="Helical" evidence="1">
    <location>
        <begin position="53"/>
        <end position="80"/>
    </location>
</feature>
<comment type="caution">
    <text evidence="2">The sequence shown here is derived from an EMBL/GenBank/DDBJ whole genome shotgun (WGS) entry which is preliminary data.</text>
</comment>
<evidence type="ECO:0000313" key="3">
    <source>
        <dbReference type="Proteomes" id="UP001152755"/>
    </source>
</evidence>
<dbReference type="AlphaFoldDB" id="A0A9X4M6L0"/>
<evidence type="ECO:0000256" key="1">
    <source>
        <dbReference type="SAM" id="Phobius"/>
    </source>
</evidence>
<evidence type="ECO:0000313" key="2">
    <source>
        <dbReference type="EMBL" id="MDG3016932.1"/>
    </source>
</evidence>
<reference evidence="2" key="1">
    <citation type="submission" date="2022-08" db="EMBL/GenBank/DDBJ databases">
        <title>Genome analysis of Corynebacteriales strain.</title>
        <authorList>
            <person name="Lee S.D."/>
        </authorList>
    </citation>
    <scope>NUCLEOTIDE SEQUENCE</scope>
    <source>
        <strain evidence="2">D3-21</strain>
    </source>
</reference>
<proteinExistence type="predicted"/>
<keyword evidence="3" id="KW-1185">Reference proteome</keyword>